<evidence type="ECO:0008006" key="9">
    <source>
        <dbReference type="Google" id="ProtNLM"/>
    </source>
</evidence>
<reference evidence="7 8" key="1">
    <citation type="journal article" date="2012" name="New Phytol.">
        <title>Insight into trade-off between wood decay and parasitism from the genome of a fungal forest pathogen.</title>
        <authorList>
            <person name="Olson A."/>
            <person name="Aerts A."/>
            <person name="Asiegbu F."/>
            <person name="Belbahri L."/>
            <person name="Bouzid O."/>
            <person name="Broberg A."/>
            <person name="Canback B."/>
            <person name="Coutinho P.M."/>
            <person name="Cullen D."/>
            <person name="Dalman K."/>
            <person name="Deflorio G."/>
            <person name="van Diepen L.T."/>
            <person name="Dunand C."/>
            <person name="Duplessis S."/>
            <person name="Durling M."/>
            <person name="Gonthier P."/>
            <person name="Grimwood J."/>
            <person name="Fossdal C.G."/>
            <person name="Hansson D."/>
            <person name="Henrissat B."/>
            <person name="Hietala A."/>
            <person name="Himmelstrand K."/>
            <person name="Hoffmeister D."/>
            <person name="Hogberg N."/>
            <person name="James T.Y."/>
            <person name="Karlsson M."/>
            <person name="Kohler A."/>
            <person name="Kues U."/>
            <person name="Lee Y.H."/>
            <person name="Lin Y.C."/>
            <person name="Lind M."/>
            <person name="Lindquist E."/>
            <person name="Lombard V."/>
            <person name="Lucas S."/>
            <person name="Lunden K."/>
            <person name="Morin E."/>
            <person name="Murat C."/>
            <person name="Park J."/>
            <person name="Raffaello T."/>
            <person name="Rouze P."/>
            <person name="Salamov A."/>
            <person name="Schmutz J."/>
            <person name="Solheim H."/>
            <person name="Stahlberg J."/>
            <person name="Velez H."/>
            <person name="de Vries R.P."/>
            <person name="Wiebenga A."/>
            <person name="Woodward S."/>
            <person name="Yakovlev I."/>
            <person name="Garbelotto M."/>
            <person name="Martin F."/>
            <person name="Grigoriev I.V."/>
            <person name="Stenlid J."/>
        </authorList>
    </citation>
    <scope>NUCLEOTIDE SEQUENCE [LARGE SCALE GENOMIC DNA]</scope>
    <source>
        <strain evidence="7 8">TC 32-1</strain>
    </source>
</reference>
<dbReference type="GO" id="GO:0016020">
    <property type="term" value="C:membrane"/>
    <property type="evidence" value="ECO:0007669"/>
    <property type="project" value="UniProtKB-SubCell"/>
</dbReference>
<evidence type="ECO:0000256" key="3">
    <source>
        <dbReference type="ARBA" id="ARBA00022692"/>
    </source>
</evidence>
<name>W4JSL6_HETIT</name>
<proteinExistence type="inferred from homology"/>
<protein>
    <recommendedName>
        <fullName evidence="9">Integral membrane protein DUF92-domain-containing protein</fullName>
    </recommendedName>
</protein>
<evidence type="ECO:0000256" key="1">
    <source>
        <dbReference type="ARBA" id="ARBA00004141"/>
    </source>
</evidence>
<dbReference type="eggNOG" id="KOG4491">
    <property type="taxonomic scope" value="Eukaryota"/>
</dbReference>
<dbReference type="KEGG" id="hir:HETIRDRAFT_460821"/>
<dbReference type="InParanoid" id="W4JSL6"/>
<dbReference type="EMBL" id="KI925464">
    <property type="protein sequence ID" value="ETW76557.1"/>
    <property type="molecule type" value="Genomic_DNA"/>
</dbReference>
<feature type="transmembrane region" description="Helical" evidence="6">
    <location>
        <begin position="31"/>
        <end position="60"/>
    </location>
</feature>
<evidence type="ECO:0000256" key="2">
    <source>
        <dbReference type="ARBA" id="ARBA00009012"/>
    </source>
</evidence>
<dbReference type="HOGENOM" id="CLU_036918_3_0_1"/>
<gene>
    <name evidence="7" type="ORF">HETIRDRAFT_460821</name>
</gene>
<evidence type="ECO:0000256" key="4">
    <source>
        <dbReference type="ARBA" id="ARBA00022989"/>
    </source>
</evidence>
<evidence type="ECO:0000256" key="6">
    <source>
        <dbReference type="SAM" id="Phobius"/>
    </source>
</evidence>
<dbReference type="GeneID" id="20677115"/>
<feature type="transmembrane region" description="Helical" evidence="6">
    <location>
        <begin position="233"/>
        <end position="251"/>
    </location>
</feature>
<dbReference type="InterPro" id="IPR002794">
    <property type="entry name" value="DUF92_TMEM19"/>
</dbReference>
<keyword evidence="4 6" id="KW-1133">Transmembrane helix</keyword>
<keyword evidence="5 6" id="KW-0472">Membrane</keyword>
<comment type="subcellular location">
    <subcellularLocation>
        <location evidence="1">Membrane</location>
        <topology evidence="1">Multi-pass membrane protein</topology>
    </subcellularLocation>
</comment>
<dbReference type="PANTHER" id="PTHR13353">
    <property type="entry name" value="TRANSMEMBRANE PROTEIN 19"/>
    <property type="match status" value="1"/>
</dbReference>
<dbReference type="Pfam" id="PF01940">
    <property type="entry name" value="DUF92"/>
    <property type="match status" value="1"/>
</dbReference>
<dbReference type="AlphaFoldDB" id="W4JSL6"/>
<accession>W4JSL6</accession>
<evidence type="ECO:0000313" key="8">
    <source>
        <dbReference type="Proteomes" id="UP000030671"/>
    </source>
</evidence>
<comment type="similarity">
    <text evidence="2">Belongs to the TMEM19 family.</text>
</comment>
<evidence type="ECO:0000256" key="5">
    <source>
        <dbReference type="ARBA" id="ARBA00023136"/>
    </source>
</evidence>
<feature type="transmembrane region" description="Helical" evidence="6">
    <location>
        <begin position="150"/>
        <end position="174"/>
    </location>
</feature>
<dbReference type="RefSeq" id="XP_009551446.1">
    <property type="nucleotide sequence ID" value="XM_009553151.1"/>
</dbReference>
<sequence>MIHYDFPLVPFLFATALSVNGLRKRSLSPSGAAAAFLTGISMLSMPLRTPGISLIVFYLIGSSATRAGKKEKALLEDGHDKAGAGYRNGMQVFSNSASALVAALLWGALHAPGFPAARQVSRALGAHLVNYTPDAWCPLDASANQGWSRALLMIVLGHFACCLGDTLASELGILSKTPPILLTTLSRVPPGTNGGLSLLGTVASISGGAAMGLTMFATLVAENSSCREQTASLFWQLLLLGAGAGGFGSLLDSLLGATLQRTQYSNTTKRILTDTSAVPDSKADIKVVSGFDILTNNQVNLVSSTLTALALGYVA</sequence>
<keyword evidence="8" id="KW-1185">Reference proteome</keyword>
<feature type="transmembrane region" description="Helical" evidence="6">
    <location>
        <begin position="194"/>
        <end position="221"/>
    </location>
</feature>
<dbReference type="PANTHER" id="PTHR13353:SF5">
    <property type="entry name" value="TRANSMEMBRANE PROTEIN 19"/>
    <property type="match status" value="1"/>
</dbReference>
<dbReference type="OrthoDB" id="30881at2759"/>
<organism evidence="7 8">
    <name type="scientific">Heterobasidion irregulare (strain TC 32-1)</name>
    <dbReference type="NCBI Taxonomy" id="747525"/>
    <lineage>
        <taxon>Eukaryota</taxon>
        <taxon>Fungi</taxon>
        <taxon>Dikarya</taxon>
        <taxon>Basidiomycota</taxon>
        <taxon>Agaricomycotina</taxon>
        <taxon>Agaricomycetes</taxon>
        <taxon>Russulales</taxon>
        <taxon>Bondarzewiaceae</taxon>
        <taxon>Heterobasidion</taxon>
        <taxon>Heterobasidion annosum species complex</taxon>
    </lineage>
</organism>
<evidence type="ECO:0000313" key="7">
    <source>
        <dbReference type="EMBL" id="ETW76557.1"/>
    </source>
</evidence>
<dbReference type="Proteomes" id="UP000030671">
    <property type="component" value="Unassembled WGS sequence"/>
</dbReference>
<keyword evidence="3 6" id="KW-0812">Transmembrane</keyword>
<dbReference type="STRING" id="747525.W4JSL6"/>